<proteinExistence type="predicted"/>
<dbReference type="EMBL" id="CP063407">
    <property type="protein sequence ID" value="QSZ32186.1"/>
    <property type="molecule type" value="Genomic_DNA"/>
</dbReference>
<keyword evidence="2" id="KW-1185">Reference proteome</keyword>
<gene>
    <name evidence="1" type="ORF">DSL72_001757</name>
</gene>
<evidence type="ECO:0000313" key="2">
    <source>
        <dbReference type="Proteomes" id="UP000672032"/>
    </source>
</evidence>
<sequence>MHTSHVWIEMGLLTA</sequence>
<dbReference type="Proteomes" id="UP000672032">
    <property type="component" value="Chromosome 3"/>
</dbReference>
<name>A0A8A3PAR0_9HELO</name>
<organism evidence="1 2">
    <name type="scientific">Monilinia vaccinii-corymbosi</name>
    <dbReference type="NCBI Taxonomy" id="61207"/>
    <lineage>
        <taxon>Eukaryota</taxon>
        <taxon>Fungi</taxon>
        <taxon>Dikarya</taxon>
        <taxon>Ascomycota</taxon>
        <taxon>Pezizomycotina</taxon>
        <taxon>Leotiomycetes</taxon>
        <taxon>Helotiales</taxon>
        <taxon>Sclerotiniaceae</taxon>
        <taxon>Monilinia</taxon>
    </lineage>
</organism>
<protein>
    <submittedName>
        <fullName evidence="1">Uncharacterized protein</fullName>
    </submittedName>
</protein>
<reference evidence="1" key="1">
    <citation type="submission" date="2020-10" db="EMBL/GenBank/DDBJ databases">
        <title>Genome Sequence of Monilinia vaccinii-corymbosi Sheds Light on Mummy Berry Disease Infection of Blueberry and Mating Type.</title>
        <authorList>
            <person name="Yow A.G."/>
            <person name="Zhang Y."/>
            <person name="Bansal K."/>
            <person name="Eacker S.M."/>
            <person name="Sullivan S."/>
            <person name="Liachko I."/>
            <person name="Cubeta M.A."/>
            <person name="Rollins J.A."/>
            <person name="Ashrafi H."/>
        </authorList>
    </citation>
    <scope>NUCLEOTIDE SEQUENCE</scope>
    <source>
        <strain evidence="1">RL-1</strain>
    </source>
</reference>
<evidence type="ECO:0000313" key="1">
    <source>
        <dbReference type="EMBL" id="QSZ32186.1"/>
    </source>
</evidence>
<accession>A0A8A3PAR0</accession>